<dbReference type="InterPro" id="IPR036873">
    <property type="entry name" value="Rhodanese-like_dom_sf"/>
</dbReference>
<dbReference type="InterPro" id="IPR021309">
    <property type="entry name" value="YgaP-like_TM"/>
</dbReference>
<dbReference type="Pfam" id="PF00581">
    <property type="entry name" value="Rhodanese"/>
    <property type="match status" value="1"/>
</dbReference>
<dbReference type="GeneID" id="99694919"/>
<dbReference type="AlphaFoldDB" id="A0AB39AUZ6"/>
<dbReference type="CDD" id="cd00158">
    <property type="entry name" value="RHOD"/>
    <property type="match status" value="1"/>
</dbReference>
<feature type="transmembrane region" description="Helical" evidence="1">
    <location>
        <begin position="116"/>
        <end position="134"/>
    </location>
</feature>
<organism evidence="3">
    <name type="scientific">Pseudoalteromonas sp. SD03</name>
    <dbReference type="NCBI Taxonomy" id="3231719"/>
    <lineage>
        <taxon>Bacteria</taxon>
        <taxon>Pseudomonadati</taxon>
        <taxon>Pseudomonadota</taxon>
        <taxon>Gammaproteobacteria</taxon>
        <taxon>Alteromonadales</taxon>
        <taxon>Pseudoalteromonadaceae</taxon>
        <taxon>Pseudoalteromonas</taxon>
    </lineage>
</organism>
<evidence type="ECO:0000256" key="1">
    <source>
        <dbReference type="SAM" id="Phobius"/>
    </source>
</evidence>
<gene>
    <name evidence="3" type="ORF">ABZP26_18520</name>
</gene>
<protein>
    <submittedName>
        <fullName evidence="3">Rhodanese-like domain-containing protein</fullName>
    </submittedName>
</protein>
<accession>A0AB39AUZ6</accession>
<keyword evidence="1" id="KW-1133">Transmembrane helix</keyword>
<dbReference type="PANTHER" id="PTHR43031">
    <property type="entry name" value="FAD-DEPENDENT OXIDOREDUCTASE"/>
    <property type="match status" value="1"/>
</dbReference>
<dbReference type="PROSITE" id="PS50206">
    <property type="entry name" value="RHODANESE_3"/>
    <property type="match status" value="1"/>
</dbReference>
<dbReference type="Gene3D" id="3.40.250.10">
    <property type="entry name" value="Rhodanese-like domain"/>
    <property type="match status" value="1"/>
</dbReference>
<dbReference type="PANTHER" id="PTHR43031:SF16">
    <property type="entry name" value="OXIDOREDUCTASE"/>
    <property type="match status" value="1"/>
</dbReference>
<evidence type="ECO:0000259" key="2">
    <source>
        <dbReference type="PROSITE" id="PS50206"/>
    </source>
</evidence>
<dbReference type="RefSeq" id="WP_058155756.1">
    <property type="nucleotide sequence ID" value="NZ_CP162515.1"/>
</dbReference>
<feature type="transmembrane region" description="Helical" evidence="1">
    <location>
        <begin position="140"/>
        <end position="165"/>
    </location>
</feature>
<keyword evidence="1" id="KW-0472">Membrane</keyword>
<dbReference type="SUPFAM" id="SSF52821">
    <property type="entry name" value="Rhodanese/Cell cycle control phosphatase"/>
    <property type="match status" value="1"/>
</dbReference>
<dbReference type="Gene3D" id="6.10.140.1340">
    <property type="match status" value="1"/>
</dbReference>
<proteinExistence type="predicted"/>
<name>A0AB39AUZ6_9GAMM</name>
<dbReference type="InterPro" id="IPR001763">
    <property type="entry name" value="Rhodanese-like_dom"/>
</dbReference>
<dbReference type="Pfam" id="PF11127">
    <property type="entry name" value="YgaP-like_TM"/>
    <property type="match status" value="1"/>
</dbReference>
<dbReference type="EMBL" id="CP162515">
    <property type="protein sequence ID" value="XDH89271.1"/>
    <property type="molecule type" value="Genomic_DNA"/>
</dbReference>
<sequence>MQPKEISANEAFMLIEREDVGIIDVREPAEHMTSHIEGSELLPLSKLKGEDIKHEKSAYIIYCQKGGRGKSACEKLLAHNPDLNIYNISGGINEWVNEGYNVRKGEKSILPLDRQVQLSISTLILVFCALSLTISTAFIWPIIFIAAGLFVAGATGFCGLARIIALMPWNQRV</sequence>
<keyword evidence="1" id="KW-0812">Transmembrane</keyword>
<dbReference type="SMART" id="SM00450">
    <property type="entry name" value="RHOD"/>
    <property type="match status" value="1"/>
</dbReference>
<feature type="domain" description="Rhodanese" evidence="2">
    <location>
        <begin position="16"/>
        <end position="104"/>
    </location>
</feature>
<evidence type="ECO:0000313" key="3">
    <source>
        <dbReference type="EMBL" id="XDH89271.1"/>
    </source>
</evidence>
<dbReference type="InterPro" id="IPR050229">
    <property type="entry name" value="GlpE_sulfurtransferase"/>
</dbReference>
<reference evidence="3" key="1">
    <citation type="submission" date="2024-07" db="EMBL/GenBank/DDBJ databases">
        <authorList>
            <person name="Jiang Y."/>
            <person name="Qin Q."/>
        </authorList>
    </citation>
    <scope>NUCLEOTIDE SEQUENCE</scope>
    <source>
        <strain evidence="3">SD03</strain>
    </source>
</reference>